<keyword evidence="3" id="KW-1185">Reference proteome</keyword>
<protein>
    <submittedName>
        <fullName evidence="2">Uncharacterized protein</fullName>
    </submittedName>
</protein>
<keyword evidence="1" id="KW-1133">Transmembrane helix</keyword>
<reference evidence="2" key="1">
    <citation type="submission" date="2022-01" db="EMBL/GenBank/DDBJ databases">
        <title>Whole genome-based taxonomy of the Shewanellaceae.</title>
        <authorList>
            <person name="Martin-Rodriguez A.J."/>
        </authorList>
    </citation>
    <scope>NUCLEOTIDE SEQUENCE</scope>
    <source>
        <strain evidence="2">DSM 16422</strain>
    </source>
</reference>
<dbReference type="EMBL" id="JAKIKP010000014">
    <property type="protein sequence ID" value="MCL1144000.1"/>
    <property type="molecule type" value="Genomic_DNA"/>
</dbReference>
<dbReference type="RefSeq" id="WP_248996669.1">
    <property type="nucleotide sequence ID" value="NZ_JAKIKP010000014.1"/>
</dbReference>
<evidence type="ECO:0000313" key="2">
    <source>
        <dbReference type="EMBL" id="MCL1144000.1"/>
    </source>
</evidence>
<accession>A0A9X1ZQ17</accession>
<dbReference type="AlphaFoldDB" id="A0A9X1ZQ17"/>
<feature type="transmembrane region" description="Helical" evidence="1">
    <location>
        <begin position="13"/>
        <end position="33"/>
    </location>
</feature>
<organism evidence="2 3">
    <name type="scientific">Shewanella gaetbuli</name>
    <dbReference type="NCBI Taxonomy" id="220752"/>
    <lineage>
        <taxon>Bacteria</taxon>
        <taxon>Pseudomonadati</taxon>
        <taxon>Pseudomonadota</taxon>
        <taxon>Gammaproteobacteria</taxon>
        <taxon>Alteromonadales</taxon>
        <taxon>Shewanellaceae</taxon>
        <taxon>Shewanella</taxon>
    </lineage>
</organism>
<evidence type="ECO:0000313" key="3">
    <source>
        <dbReference type="Proteomes" id="UP001139333"/>
    </source>
</evidence>
<name>A0A9X1ZQ17_9GAMM</name>
<dbReference type="Proteomes" id="UP001139333">
    <property type="component" value="Unassembled WGS sequence"/>
</dbReference>
<keyword evidence="1" id="KW-0472">Membrane</keyword>
<proteinExistence type="predicted"/>
<evidence type="ECO:0000256" key="1">
    <source>
        <dbReference type="SAM" id="Phobius"/>
    </source>
</evidence>
<comment type="caution">
    <text evidence="2">The sequence shown here is derived from an EMBL/GenBank/DDBJ whole genome shotgun (WGS) entry which is preliminary data.</text>
</comment>
<gene>
    <name evidence="2" type="ORF">L2672_15070</name>
</gene>
<keyword evidence="1" id="KW-0812">Transmembrane</keyword>
<sequence length="184" mass="21284">MIFNEKYFWLSRIVAYVLFFLFLGIFISSKYFGDKIADFNIQKVDYVELEDGSLGQISIKMHVTSDFHYATLTLSTNELENDIMIKVSGTVSHNGINDNFSYRIDNVYGKSESDLDYMMKMFSGSSIIFYNEIVYSHISNHKDEPSKGFVETLKQFYIGYKSDTNMVTCGKKVQETKLLCFKLT</sequence>